<dbReference type="PANTHER" id="PTHR42785">
    <property type="entry name" value="DNA TOPOISOMERASE, TYPE IA, CORE"/>
    <property type="match status" value="1"/>
</dbReference>
<dbReference type="KEGG" id="sus:Acid_2399"/>
<dbReference type="CDD" id="cd00186">
    <property type="entry name" value="TOP1Ac"/>
    <property type="match status" value="1"/>
</dbReference>
<keyword evidence="6" id="KW-0460">Magnesium</keyword>
<feature type="site" description="Interaction with DNA" evidence="10">
    <location>
        <position position="141"/>
    </location>
</feature>
<feature type="site" description="Interaction with DNA" evidence="10">
    <location>
        <position position="142"/>
    </location>
</feature>
<keyword evidence="3" id="KW-0479">Metal-binding</keyword>
<dbReference type="InterPro" id="IPR013498">
    <property type="entry name" value="Topo_IA_Znf"/>
</dbReference>
<feature type="site" description="Interaction with DNA" evidence="10">
    <location>
        <position position="303"/>
    </location>
</feature>
<dbReference type="PROSITE" id="PS50880">
    <property type="entry name" value="TOPRIM"/>
    <property type="match status" value="1"/>
</dbReference>
<dbReference type="Gene3D" id="3.30.65.10">
    <property type="entry name" value="Bacterial Topoisomerase I, domain 1"/>
    <property type="match status" value="4"/>
</dbReference>
<dbReference type="GO" id="GO:0008270">
    <property type="term" value="F:zinc ion binding"/>
    <property type="evidence" value="ECO:0007669"/>
    <property type="project" value="UniProtKB-KW"/>
</dbReference>
<organism evidence="13">
    <name type="scientific">Solibacter usitatus (strain Ellin6076)</name>
    <dbReference type="NCBI Taxonomy" id="234267"/>
    <lineage>
        <taxon>Bacteria</taxon>
        <taxon>Pseudomonadati</taxon>
        <taxon>Acidobacteriota</taxon>
        <taxon>Terriglobia</taxon>
        <taxon>Bryobacterales</taxon>
        <taxon>Solibacteraceae</taxon>
        <taxon>Candidatus Solibacter</taxon>
    </lineage>
</organism>
<comment type="function">
    <text evidence="10">Releases the supercoiling and torsional tension of DNA, which is introduced during the DNA replication and transcription, by transiently cleaving and rejoining one strand of the DNA duplex. Introduces a single-strand break via transesterification at a target site in duplex DNA. The scissile phosphodiester is attacked by the catalytic tyrosine of the enzyme, resulting in the formation of a DNA-(5'-phosphotyrosyl)-enzyme intermediate and the expulsion of a 3'-OH DNA strand. The free DNA strand then undergoes passage around the unbroken strand, thus removing DNA supercoils. Finally, in the religation step, the DNA 3'-OH attacks the covalent intermediate to expel the active-site tyrosine and restore the DNA phosphodiester backbone.</text>
</comment>
<dbReference type="InterPro" id="IPR006171">
    <property type="entry name" value="TOPRIM_dom"/>
</dbReference>
<feature type="domain" description="Topo IA-type catalytic" evidence="12">
    <location>
        <begin position="131"/>
        <end position="569"/>
    </location>
</feature>
<feature type="site" description="Interaction with DNA" evidence="10">
    <location>
        <position position="33"/>
    </location>
</feature>
<feature type="site" description="Interaction with DNA" evidence="10">
    <location>
        <position position="501"/>
    </location>
</feature>
<keyword evidence="5" id="KW-0862">Zinc</keyword>
<dbReference type="STRING" id="234267.Acid_2399"/>
<accession>Q01N68</accession>
<dbReference type="PANTHER" id="PTHR42785:SF1">
    <property type="entry name" value="DNA TOPOISOMERASE"/>
    <property type="match status" value="1"/>
</dbReference>
<evidence type="ECO:0000259" key="12">
    <source>
        <dbReference type="PROSITE" id="PS52039"/>
    </source>
</evidence>
<name>Q01N68_SOLUE</name>
<feature type="active site" description="O-(5'-phospho-DNA)-tyrosine intermediate" evidence="10">
    <location>
        <position position="301"/>
    </location>
</feature>
<dbReference type="PRINTS" id="PR00417">
    <property type="entry name" value="PRTPISMRASEI"/>
</dbReference>
<dbReference type="eggNOG" id="COG0550">
    <property type="taxonomic scope" value="Bacteria"/>
</dbReference>
<dbReference type="InterPro" id="IPR003601">
    <property type="entry name" value="Topo_IA_2"/>
</dbReference>
<dbReference type="InterPro" id="IPR023406">
    <property type="entry name" value="Topo_IA_AS"/>
</dbReference>
<feature type="site" description="Interaction with DNA" evidence="10">
    <location>
        <position position="150"/>
    </location>
</feature>
<dbReference type="SMART" id="SM00493">
    <property type="entry name" value="TOPRIM"/>
    <property type="match status" value="1"/>
</dbReference>
<comment type="catalytic activity">
    <reaction evidence="1 10">
        <text>ATP-independent breakage of single-stranded DNA, followed by passage and rejoining.</text>
        <dbReference type="EC" id="5.6.2.1"/>
    </reaction>
</comment>
<dbReference type="FunCoup" id="Q01N68">
    <property type="interactions" value="592"/>
</dbReference>
<dbReference type="Gene3D" id="1.10.460.10">
    <property type="entry name" value="Topoisomerase I, domain 2"/>
    <property type="match status" value="1"/>
</dbReference>
<feature type="site" description="Interaction with DNA" evidence="10">
    <location>
        <position position="157"/>
    </location>
</feature>
<dbReference type="GO" id="GO:0006265">
    <property type="term" value="P:DNA topological change"/>
    <property type="evidence" value="ECO:0007669"/>
    <property type="project" value="UniProtKB-UniRule"/>
</dbReference>
<keyword evidence="4" id="KW-0863">Zinc-finger</keyword>
<reference evidence="13" key="1">
    <citation type="submission" date="2006-10" db="EMBL/GenBank/DDBJ databases">
        <title>Complete sequence of Solibacter usitatus Ellin6076.</title>
        <authorList>
            <consortium name="US DOE Joint Genome Institute"/>
            <person name="Copeland A."/>
            <person name="Lucas S."/>
            <person name="Lapidus A."/>
            <person name="Barry K."/>
            <person name="Detter J.C."/>
            <person name="Glavina del Rio T."/>
            <person name="Hammon N."/>
            <person name="Israni S."/>
            <person name="Dalin E."/>
            <person name="Tice H."/>
            <person name="Pitluck S."/>
            <person name="Thompson L.S."/>
            <person name="Brettin T."/>
            <person name="Bruce D."/>
            <person name="Han C."/>
            <person name="Tapia R."/>
            <person name="Gilna P."/>
            <person name="Schmutz J."/>
            <person name="Larimer F."/>
            <person name="Land M."/>
            <person name="Hauser L."/>
            <person name="Kyrpides N."/>
            <person name="Mikhailova N."/>
            <person name="Janssen P.H."/>
            <person name="Kuske C.R."/>
            <person name="Richardson P."/>
        </authorList>
    </citation>
    <scope>NUCLEOTIDE SEQUENCE</scope>
    <source>
        <strain evidence="13">Ellin6076</strain>
    </source>
</reference>
<dbReference type="eggNOG" id="COG0551">
    <property type="taxonomic scope" value="Bacteria"/>
</dbReference>
<evidence type="ECO:0000256" key="3">
    <source>
        <dbReference type="ARBA" id="ARBA00022723"/>
    </source>
</evidence>
<dbReference type="InterPro" id="IPR013826">
    <property type="entry name" value="Topo_IA_cen_sub3"/>
</dbReference>
<dbReference type="InterPro" id="IPR005733">
    <property type="entry name" value="TopoI_bac-type"/>
</dbReference>
<comment type="subunit">
    <text evidence="10">Monomer.</text>
</comment>
<feature type="site" description="Interaction with DNA" evidence="10">
    <location>
        <position position="145"/>
    </location>
</feature>
<dbReference type="PROSITE" id="PS52039">
    <property type="entry name" value="TOPO_IA_2"/>
    <property type="match status" value="1"/>
</dbReference>
<dbReference type="InterPro" id="IPR034149">
    <property type="entry name" value="TOPRIM_TopoI"/>
</dbReference>
<dbReference type="InParanoid" id="Q01N68"/>
<dbReference type="Gene3D" id="1.10.290.10">
    <property type="entry name" value="Topoisomerase I, domain 4"/>
    <property type="match status" value="1"/>
</dbReference>
<dbReference type="EMBL" id="CP000473">
    <property type="protein sequence ID" value="ABJ83388.1"/>
    <property type="molecule type" value="Genomic_DNA"/>
</dbReference>
<dbReference type="HOGENOM" id="CLU_002929_4_3_0"/>
<dbReference type="PROSITE" id="PS00396">
    <property type="entry name" value="TOPO_IA_1"/>
    <property type="match status" value="1"/>
</dbReference>
<dbReference type="SMART" id="SM00436">
    <property type="entry name" value="TOP1Bc"/>
    <property type="match status" value="1"/>
</dbReference>
<evidence type="ECO:0000256" key="8">
    <source>
        <dbReference type="ARBA" id="ARBA00023125"/>
    </source>
</evidence>
<comment type="similarity">
    <text evidence="2 10">Belongs to the type IA topoisomerase family.</text>
</comment>
<protein>
    <recommendedName>
        <fullName evidence="10">DNA topoisomerase 1</fullName>
        <ecNumber evidence="10">5.6.2.1</ecNumber>
    </recommendedName>
    <alternativeName>
        <fullName evidence="10">DNA topoisomerase I</fullName>
    </alternativeName>
</protein>
<dbReference type="InterPro" id="IPR003602">
    <property type="entry name" value="Topo_IA_DNA-bd_dom"/>
</dbReference>
<evidence type="ECO:0000259" key="11">
    <source>
        <dbReference type="PROSITE" id="PS50880"/>
    </source>
</evidence>
<dbReference type="AlphaFoldDB" id="Q01N68"/>
<dbReference type="InterPro" id="IPR013825">
    <property type="entry name" value="Topo_IA_cen_sub2"/>
</dbReference>
<dbReference type="GO" id="GO:0003677">
    <property type="term" value="F:DNA binding"/>
    <property type="evidence" value="ECO:0007669"/>
    <property type="project" value="UniProtKB-KW"/>
</dbReference>
<dbReference type="Pfam" id="PF01396">
    <property type="entry name" value="Zn_ribbon_Top1"/>
    <property type="match status" value="5"/>
</dbReference>
<evidence type="ECO:0000256" key="6">
    <source>
        <dbReference type="ARBA" id="ARBA00022842"/>
    </source>
</evidence>
<evidence type="ECO:0000256" key="5">
    <source>
        <dbReference type="ARBA" id="ARBA00022833"/>
    </source>
</evidence>
<dbReference type="Pfam" id="PF01751">
    <property type="entry name" value="Toprim"/>
    <property type="match status" value="1"/>
</dbReference>
<evidence type="ECO:0000256" key="1">
    <source>
        <dbReference type="ARBA" id="ARBA00000213"/>
    </source>
</evidence>
<evidence type="ECO:0000256" key="4">
    <source>
        <dbReference type="ARBA" id="ARBA00022771"/>
    </source>
</evidence>
<sequence length="934" mass="106398">MPKALVIVESPAKAKTINKYLGKQYVVKASLGHIKDLPKRDLAVDVEHGFEPRYEIIEGKKKLMGELRSAAKGVDQIYLAADPDREGEAICFHLQEELRSKKDGPAFFRVMFNEITKKAVEKAFEKPLQVNTNLVDAQQARRVLDRLVGYKISPLLWDKVRRGLSAGRVQTVALRVIVEREREIRAFQKKEYWTVDVDLLARTAPVLSTRLIKANDETPELPNQQTTDSLVAQLSGVDYIVKSVATREKRRNPVAPFITSTLQQDSSRKLRFSVKRTMMLAQRLYEGIEIGRDGAVGLITYMRTDSTRTSDDAISDVRHYIGERYGAPFLPPAPNVYKSKKEAQDAHEAIRPTSMAYSPEVVEQYLPEDEMKLYRLIWNRFVASQMMPALFDQTTIDVSAKAANGVEYTFRATGSVPKFDGFLKVYQEGKDQTDEDDEELKHRLPLVTEGEVLRLEAIRPEQHFTEPPPRYNEATLVKRLEADGVGRPSTYATILSTIQEREYVNKEAGRFTPTELGMVVTDLLLESFDDIFDVKYTARMEEELDEIEEGKLDWRAAMSEFYGRFDKDLKHAEEHMTDIKRMEKPTDLICEKCGRPLVIKWGKHGSFIACTGYPDFSSKSIESDLEKVQKDIEVRRQRALKKIELSLEKLRAKYPDRTITWGQDGEFLVIPSAPKIPKPMDAALKKLEKEIAVKRSEDRGKIEARLEKLQARYPQMKGFYDLDLRDTAEGVALTVRRKEEFCTYTRELTVDLPDLEGADLSEQGEEESCENCGRPMVLKKGRFGTFFACSEYPDCKTTRQIGGTQKKDVPLDEKCPQCDNNLVMKYGRFGEFTACSNYPTCKYVKQKTIGVKCPECSEGDIIERRSKKGKTFYGCNRYPDCTFVAWGKPVAEKCPECGSPYMIEKFLKSGAFWQCPNAECKHQVEAPAPVEVTS</sequence>
<evidence type="ECO:0000256" key="9">
    <source>
        <dbReference type="ARBA" id="ARBA00023235"/>
    </source>
</evidence>
<proteinExistence type="inferred from homology"/>
<dbReference type="InterPro" id="IPR013824">
    <property type="entry name" value="Topo_IA_cen_sub1"/>
</dbReference>
<dbReference type="GO" id="GO:0005694">
    <property type="term" value="C:chromosome"/>
    <property type="evidence" value="ECO:0007669"/>
    <property type="project" value="InterPro"/>
</dbReference>
<dbReference type="InterPro" id="IPR000380">
    <property type="entry name" value="Topo_IA"/>
</dbReference>
<dbReference type="CDD" id="cd03363">
    <property type="entry name" value="TOPRIM_TopoIA_TopoI"/>
    <property type="match status" value="1"/>
</dbReference>
<dbReference type="SUPFAM" id="SSF57783">
    <property type="entry name" value="Zinc beta-ribbon"/>
    <property type="match status" value="2"/>
</dbReference>
<feature type="domain" description="Toprim" evidence="11">
    <location>
        <begin position="3"/>
        <end position="115"/>
    </location>
</feature>
<keyword evidence="9 10" id="KW-0413">Isomerase</keyword>
<evidence type="ECO:0000256" key="7">
    <source>
        <dbReference type="ARBA" id="ARBA00023029"/>
    </source>
</evidence>
<dbReference type="HAMAP" id="MF_00952">
    <property type="entry name" value="Topoisom_1_prok"/>
    <property type="match status" value="1"/>
</dbReference>
<gene>
    <name evidence="10" type="primary">topA</name>
    <name evidence="13" type="ordered locus">Acid_2399</name>
</gene>
<dbReference type="Pfam" id="PF01131">
    <property type="entry name" value="Topoisom_bac"/>
    <property type="match status" value="1"/>
</dbReference>
<evidence type="ECO:0000313" key="13">
    <source>
        <dbReference type="EMBL" id="ABJ83388.1"/>
    </source>
</evidence>
<evidence type="ECO:0000256" key="2">
    <source>
        <dbReference type="ARBA" id="ARBA00009446"/>
    </source>
</evidence>
<dbReference type="Gene3D" id="3.40.50.140">
    <property type="match status" value="1"/>
</dbReference>
<feature type="region of interest" description="Interaction with DNA" evidence="10">
    <location>
        <begin position="165"/>
        <end position="170"/>
    </location>
</feature>
<dbReference type="EC" id="5.6.2.1" evidence="10"/>
<dbReference type="NCBIfam" id="TIGR01051">
    <property type="entry name" value="topA_bact"/>
    <property type="match status" value="1"/>
</dbReference>
<dbReference type="SUPFAM" id="SSF56712">
    <property type="entry name" value="Prokaryotic type I DNA topoisomerase"/>
    <property type="match status" value="1"/>
</dbReference>
<keyword evidence="8 10" id="KW-0238">DNA-binding</keyword>
<dbReference type="InterPro" id="IPR028612">
    <property type="entry name" value="Topoisom_1_IA"/>
</dbReference>
<keyword evidence="7 10" id="KW-0799">Topoisomerase</keyword>
<dbReference type="Gene3D" id="2.70.20.10">
    <property type="entry name" value="Topoisomerase I, domain 3"/>
    <property type="match status" value="1"/>
</dbReference>
<dbReference type="GO" id="GO:0003917">
    <property type="term" value="F:DNA topoisomerase type I (single strand cut, ATP-independent) activity"/>
    <property type="evidence" value="ECO:0007669"/>
    <property type="project" value="UniProtKB-UniRule"/>
</dbReference>
<dbReference type="SMART" id="SM00437">
    <property type="entry name" value="TOP1Ac"/>
    <property type="match status" value="1"/>
</dbReference>
<dbReference type="InterPro" id="IPR013497">
    <property type="entry name" value="Topo_IA_cen"/>
</dbReference>
<dbReference type="InterPro" id="IPR023405">
    <property type="entry name" value="Topo_IA_core_domain"/>
</dbReference>
<evidence type="ECO:0000256" key="10">
    <source>
        <dbReference type="HAMAP-Rule" id="MF_00952"/>
    </source>
</evidence>